<dbReference type="EMBL" id="JACWZZ010000002">
    <property type="protein sequence ID" value="MBD2715260.1"/>
    <property type="molecule type" value="Genomic_DNA"/>
</dbReference>
<keyword evidence="2" id="KW-1185">Reference proteome</keyword>
<proteinExistence type="predicted"/>
<accession>A0ABR8JEI9</accession>
<evidence type="ECO:0000313" key="2">
    <source>
        <dbReference type="Proteomes" id="UP000642468"/>
    </source>
</evidence>
<reference evidence="1 2" key="1">
    <citation type="submission" date="2020-09" db="EMBL/GenBank/DDBJ databases">
        <authorList>
            <person name="Kim M.K."/>
        </authorList>
    </citation>
    <scope>NUCLEOTIDE SEQUENCE [LARGE SCALE GENOMIC DNA]</scope>
    <source>
        <strain evidence="1 2">BT646</strain>
    </source>
</reference>
<protein>
    <submittedName>
        <fullName evidence="1">Uncharacterized protein</fullName>
    </submittedName>
</protein>
<evidence type="ECO:0000313" key="1">
    <source>
        <dbReference type="EMBL" id="MBD2715260.1"/>
    </source>
</evidence>
<organism evidence="1 2">
    <name type="scientific">Hymenobacter duratus</name>
    <dbReference type="NCBI Taxonomy" id="2771356"/>
    <lineage>
        <taxon>Bacteria</taxon>
        <taxon>Pseudomonadati</taxon>
        <taxon>Bacteroidota</taxon>
        <taxon>Cytophagia</taxon>
        <taxon>Cytophagales</taxon>
        <taxon>Hymenobacteraceae</taxon>
        <taxon>Hymenobacter</taxon>
    </lineage>
</organism>
<name>A0ABR8JEI9_9BACT</name>
<gene>
    <name evidence="1" type="ORF">IC231_09450</name>
</gene>
<dbReference type="RefSeq" id="WP_190784281.1">
    <property type="nucleotide sequence ID" value="NZ_JACWZZ010000002.1"/>
</dbReference>
<sequence length="213" mass="23585">MLTRLQTVFLLLWMICLNTIQGYAQQTKQELNVKMAAAICPALEKAASEQKTESLTKAQYLKILTQSFGPVAGKEVMTIKRLYGADAFGNAEIMNQIGTEVGAQLMQDCPAFMALSQMVAPAPESTAATTGKSVGKLGPLQGTGLARLQVQIAKGDNAEFLWLTRFPEAEEILTKLNTLQGRQVRISWQEIDIYQPQEKRFSKMREITSIELL</sequence>
<dbReference type="Proteomes" id="UP000642468">
    <property type="component" value="Unassembled WGS sequence"/>
</dbReference>
<comment type="caution">
    <text evidence="1">The sequence shown here is derived from an EMBL/GenBank/DDBJ whole genome shotgun (WGS) entry which is preliminary data.</text>
</comment>